<organism evidence="2 3">
    <name type="scientific">Mesorhizobium plurifarium</name>
    <dbReference type="NCBI Taxonomy" id="69974"/>
    <lineage>
        <taxon>Bacteria</taxon>
        <taxon>Pseudomonadati</taxon>
        <taxon>Pseudomonadota</taxon>
        <taxon>Alphaproteobacteria</taxon>
        <taxon>Hyphomicrobiales</taxon>
        <taxon>Phyllobacteriaceae</taxon>
        <taxon>Mesorhizobium</taxon>
    </lineage>
</organism>
<evidence type="ECO:0000256" key="1">
    <source>
        <dbReference type="SAM" id="MobiDB-lite"/>
    </source>
</evidence>
<dbReference type="EMBL" id="CCND01000005">
    <property type="protein sequence ID" value="CDX51406.1"/>
    <property type="molecule type" value="Genomic_DNA"/>
</dbReference>
<protein>
    <submittedName>
        <fullName evidence="2">Uncharacterized protein</fullName>
    </submittedName>
</protein>
<dbReference type="AlphaFoldDB" id="A0A0K2VRI6"/>
<evidence type="ECO:0000313" key="2">
    <source>
        <dbReference type="EMBL" id="CDX51406.1"/>
    </source>
</evidence>
<accession>A0A0K2VRI6</accession>
<proteinExistence type="predicted"/>
<feature type="region of interest" description="Disordered" evidence="1">
    <location>
        <begin position="51"/>
        <end position="78"/>
    </location>
</feature>
<sequence length="78" mass="8991">MLPQRLCGELHSYVRCYLRQKMLALAVAARSRGCFYREALRVARRISFVAHRRSHAPASGRPRRRQPPTGNVTRSRVS</sequence>
<reference evidence="3" key="1">
    <citation type="submission" date="2014-08" db="EMBL/GenBank/DDBJ databases">
        <authorList>
            <person name="Edwards T."/>
        </authorList>
    </citation>
    <scope>NUCLEOTIDE SEQUENCE [LARGE SCALE GENOMIC DNA]</scope>
</reference>
<gene>
    <name evidence="2" type="ORF">MPL1032_130287</name>
</gene>
<dbReference type="Proteomes" id="UP000182888">
    <property type="component" value="Unassembled WGS sequence"/>
</dbReference>
<evidence type="ECO:0000313" key="3">
    <source>
        <dbReference type="Proteomes" id="UP000182888"/>
    </source>
</evidence>
<name>A0A0K2VRI6_MESPL</name>
<feature type="compositionally biased region" description="Basic residues" evidence="1">
    <location>
        <begin position="51"/>
        <end position="66"/>
    </location>
</feature>
<feature type="compositionally biased region" description="Polar residues" evidence="1">
    <location>
        <begin position="68"/>
        <end position="78"/>
    </location>
</feature>